<evidence type="ECO:0000256" key="3">
    <source>
        <dbReference type="ARBA" id="ARBA00022729"/>
    </source>
</evidence>
<evidence type="ECO:0000313" key="9">
    <source>
        <dbReference type="EMBL" id="MFD1778991.1"/>
    </source>
</evidence>
<evidence type="ECO:0000256" key="1">
    <source>
        <dbReference type="ARBA" id="ARBA00000971"/>
    </source>
</evidence>
<dbReference type="InterPro" id="IPR050245">
    <property type="entry name" value="PrsA_foldase"/>
</dbReference>
<dbReference type="SUPFAM" id="SSF109998">
    <property type="entry name" value="Triger factor/SurA peptide-binding domain-like"/>
    <property type="match status" value="1"/>
</dbReference>
<feature type="transmembrane region" description="Helical" evidence="7">
    <location>
        <begin position="6"/>
        <end position="26"/>
    </location>
</feature>
<dbReference type="Pfam" id="PF13145">
    <property type="entry name" value="Rotamase_2"/>
    <property type="match status" value="1"/>
</dbReference>
<dbReference type="EMBL" id="JBHUEK010000014">
    <property type="protein sequence ID" value="MFD1778991.1"/>
    <property type="molecule type" value="Genomic_DNA"/>
</dbReference>
<gene>
    <name evidence="9" type="ORF">ACFSFW_09965</name>
</gene>
<keyword evidence="3" id="KW-0732">Signal</keyword>
<dbReference type="Proteomes" id="UP001597227">
    <property type="component" value="Unassembled WGS sequence"/>
</dbReference>
<dbReference type="GO" id="GO:0016853">
    <property type="term" value="F:isomerase activity"/>
    <property type="evidence" value="ECO:0007669"/>
    <property type="project" value="UniProtKB-KW"/>
</dbReference>
<evidence type="ECO:0000256" key="7">
    <source>
        <dbReference type="SAM" id="Phobius"/>
    </source>
</evidence>
<keyword evidence="5 6" id="KW-0413">Isomerase</keyword>
<comment type="caution">
    <text evidence="9">The sequence shown here is derived from an EMBL/GenBank/DDBJ whole genome shotgun (WGS) entry which is preliminary data.</text>
</comment>
<dbReference type="PANTHER" id="PTHR47245:SF1">
    <property type="entry name" value="FOLDASE PROTEIN PRSA"/>
    <property type="match status" value="1"/>
</dbReference>
<evidence type="ECO:0000256" key="6">
    <source>
        <dbReference type="PROSITE-ProRule" id="PRU00278"/>
    </source>
</evidence>
<keyword evidence="7" id="KW-0472">Membrane</keyword>
<dbReference type="PROSITE" id="PS01096">
    <property type="entry name" value="PPIC_PPIASE_1"/>
    <property type="match status" value="1"/>
</dbReference>
<dbReference type="EC" id="5.2.1.8" evidence="2"/>
<dbReference type="RefSeq" id="WP_304220232.1">
    <property type="nucleotide sequence ID" value="NZ_JBHUEK010000014.1"/>
</dbReference>
<keyword evidence="4 6" id="KW-0697">Rotamase</keyword>
<dbReference type="InterPro" id="IPR027304">
    <property type="entry name" value="Trigger_fact/SurA_dom_sf"/>
</dbReference>
<feature type="domain" description="PpiC" evidence="8">
    <location>
        <begin position="163"/>
        <end position="255"/>
    </location>
</feature>
<dbReference type="InterPro" id="IPR000297">
    <property type="entry name" value="PPIase_PpiC"/>
</dbReference>
<accession>A0ABW4MNC0</accession>
<dbReference type="SUPFAM" id="SSF54534">
    <property type="entry name" value="FKBP-like"/>
    <property type="match status" value="1"/>
</dbReference>
<dbReference type="InterPro" id="IPR046357">
    <property type="entry name" value="PPIase_dom_sf"/>
</dbReference>
<evidence type="ECO:0000256" key="5">
    <source>
        <dbReference type="ARBA" id="ARBA00023235"/>
    </source>
</evidence>
<dbReference type="InterPro" id="IPR023058">
    <property type="entry name" value="PPIase_PpiC_CS"/>
</dbReference>
<dbReference type="PROSITE" id="PS50198">
    <property type="entry name" value="PPIC_PPIASE_2"/>
    <property type="match status" value="1"/>
</dbReference>
<sequence length="303" mass="34935">MNQKKVWSIIAALVITNCLSIVYFTVAKPEEQTVKASKAVVASGEEEVVATIGDITITRQQWLNELEGRYGKQILEEMIDEEVVRQMAEKHHITLSEDAIDRELTLIKTMYNTIDNEKINDEHWKEQIELSILLEELLTKDAVISEEEMKHFYKENKHLYEIPKSYHLSHIVVKTKETAEQVRDELKNGSSFSALAMEKSIDEFSANRGGELGYVNADNGYAPDTYLEVAENLNLNEWSEPIQVEDGYAVVILHEVIDAVTYSYEDVKDQIKRQIAIDQMNGTISVEPFWKELNVKWFFEKQQ</sequence>
<evidence type="ECO:0000256" key="4">
    <source>
        <dbReference type="ARBA" id="ARBA00023110"/>
    </source>
</evidence>
<evidence type="ECO:0000256" key="2">
    <source>
        <dbReference type="ARBA" id="ARBA00013194"/>
    </source>
</evidence>
<proteinExistence type="predicted"/>
<evidence type="ECO:0000313" key="10">
    <source>
        <dbReference type="Proteomes" id="UP001597227"/>
    </source>
</evidence>
<name>A0ABW4MNC0_9BACI</name>
<evidence type="ECO:0000259" key="8">
    <source>
        <dbReference type="PROSITE" id="PS50198"/>
    </source>
</evidence>
<dbReference type="PANTHER" id="PTHR47245">
    <property type="entry name" value="PEPTIDYLPROLYL ISOMERASE"/>
    <property type="match status" value="1"/>
</dbReference>
<keyword evidence="7" id="KW-1133">Transmembrane helix</keyword>
<keyword evidence="10" id="KW-1185">Reference proteome</keyword>
<dbReference type="Gene3D" id="3.10.50.40">
    <property type="match status" value="1"/>
</dbReference>
<dbReference type="Gene3D" id="1.10.4030.10">
    <property type="entry name" value="Porin chaperone SurA, peptide-binding domain"/>
    <property type="match status" value="1"/>
</dbReference>
<comment type="catalytic activity">
    <reaction evidence="1">
        <text>[protein]-peptidylproline (omega=180) = [protein]-peptidylproline (omega=0)</text>
        <dbReference type="Rhea" id="RHEA:16237"/>
        <dbReference type="Rhea" id="RHEA-COMP:10747"/>
        <dbReference type="Rhea" id="RHEA-COMP:10748"/>
        <dbReference type="ChEBI" id="CHEBI:83833"/>
        <dbReference type="ChEBI" id="CHEBI:83834"/>
        <dbReference type="EC" id="5.2.1.8"/>
    </reaction>
</comment>
<reference evidence="10" key="1">
    <citation type="journal article" date="2019" name="Int. J. Syst. Evol. Microbiol.">
        <title>The Global Catalogue of Microorganisms (GCM) 10K type strain sequencing project: providing services to taxonomists for standard genome sequencing and annotation.</title>
        <authorList>
            <consortium name="The Broad Institute Genomics Platform"/>
            <consortium name="The Broad Institute Genome Sequencing Center for Infectious Disease"/>
            <person name="Wu L."/>
            <person name="Ma J."/>
        </authorList>
    </citation>
    <scope>NUCLEOTIDE SEQUENCE [LARGE SCALE GENOMIC DNA]</scope>
    <source>
        <strain evidence="10">CCUG 15531</strain>
    </source>
</reference>
<organism evidence="9 10">
    <name type="scientific">Fredinandcohnia salidurans</name>
    <dbReference type="NCBI Taxonomy" id="2595041"/>
    <lineage>
        <taxon>Bacteria</taxon>
        <taxon>Bacillati</taxon>
        <taxon>Bacillota</taxon>
        <taxon>Bacilli</taxon>
        <taxon>Bacillales</taxon>
        <taxon>Bacillaceae</taxon>
        <taxon>Fredinandcohnia</taxon>
    </lineage>
</organism>
<protein>
    <recommendedName>
        <fullName evidence="2">peptidylprolyl isomerase</fullName>
        <ecNumber evidence="2">5.2.1.8</ecNumber>
    </recommendedName>
</protein>
<keyword evidence="7" id="KW-0812">Transmembrane</keyword>